<keyword evidence="1" id="KW-1133">Transmembrane helix</keyword>
<organism evidence="2">
    <name type="scientific">uncultured marine thaumarchaeote KM3_06_B06</name>
    <dbReference type="NCBI Taxonomy" id="1455974"/>
    <lineage>
        <taxon>Archaea</taxon>
        <taxon>Nitrososphaerota</taxon>
        <taxon>environmental samples</taxon>
    </lineage>
</organism>
<accession>A0A075G4P7</accession>
<dbReference type="InterPro" id="IPR023391">
    <property type="entry name" value="Prot_translocase_SecE_dom_sf"/>
</dbReference>
<protein>
    <recommendedName>
        <fullName evidence="3">Protein translocase SEC61 complex subunit gamma</fullName>
    </recommendedName>
</protein>
<dbReference type="AlphaFoldDB" id="A0A075G4P7"/>
<evidence type="ECO:0000256" key="1">
    <source>
        <dbReference type="SAM" id="Phobius"/>
    </source>
</evidence>
<reference evidence="2" key="1">
    <citation type="journal article" date="2014" name="Genome Biol. Evol.">
        <title>Pangenome evidence for extensive interdomain horizontal transfer affecting lineage core and shell genes in uncultured planktonic thaumarchaeota and euryarchaeota.</title>
        <authorList>
            <person name="Deschamps P."/>
            <person name="Zivanovic Y."/>
            <person name="Moreira D."/>
            <person name="Rodriguez-Valera F."/>
            <person name="Lopez-Garcia P."/>
        </authorList>
    </citation>
    <scope>NUCLEOTIDE SEQUENCE</scope>
</reference>
<feature type="transmembrane region" description="Helical" evidence="1">
    <location>
        <begin position="33"/>
        <end position="55"/>
    </location>
</feature>
<evidence type="ECO:0008006" key="3">
    <source>
        <dbReference type="Google" id="ProtNLM"/>
    </source>
</evidence>
<evidence type="ECO:0000313" key="2">
    <source>
        <dbReference type="EMBL" id="AIE98573.1"/>
    </source>
</evidence>
<dbReference type="EMBL" id="KF900539">
    <property type="protein sequence ID" value="AIE98573.1"/>
    <property type="molecule type" value="Genomic_DNA"/>
</dbReference>
<dbReference type="Gene3D" id="1.20.5.820">
    <property type="entry name" value="Preprotein translocase SecE subunit"/>
    <property type="match status" value="1"/>
</dbReference>
<proteinExistence type="predicted"/>
<sequence length="59" mass="6732">MKINIQRTMMNLKNTIKLTKKSDKEVYLQHLRLVLFGIAAIGAIGFGIQFVFSVFTMGR</sequence>
<keyword evidence="1" id="KW-0812">Transmembrane</keyword>
<keyword evidence="1" id="KW-0472">Membrane</keyword>
<dbReference type="SUPFAM" id="SSF103456">
    <property type="entry name" value="Preprotein translocase SecE subunit"/>
    <property type="match status" value="1"/>
</dbReference>
<name>A0A075G4P7_9ARCH</name>